<dbReference type="GO" id="GO:0008171">
    <property type="term" value="F:O-methyltransferase activity"/>
    <property type="evidence" value="ECO:0007669"/>
    <property type="project" value="InterPro"/>
</dbReference>
<dbReference type="Proteomes" id="UP001324427">
    <property type="component" value="Unassembled WGS sequence"/>
</dbReference>
<name>A0AAV9J7S6_9PEZI</name>
<sequence>MPVLTDDLVRLQQAAEADARGDPVAHVQLLQEIHRLQLAAETPAERTMRMRFQILQNLCVRIAIEVNVLQAIAAANGRPVTAAELAQTTGADELLIIRIMRVITYVGICAETDYATYASNETTAFITQKAFIGAEKHHTDLGFAIGGKLVEMMRTHGLHQFPEGSDQKSPFEYTYGMGMFEYLEKDREQKEDFDDYMAARRDPDAPQWFDIYPVEQQLADGPKVDKAAVLLVDVGGGKGHEISKFRQRFPEMPGEVVLQDLPVTVKAIDPRPKGVTLMEHDFFKEQPIQGARLYFLRNIMHDWPDDKCRAILGNIVNAMDPKHSRILIDDYVLPNTGAEMRAASMDILMMLYVSALERTQRQWEDLLHSVNLEIVHIWSAETGAESVIEARVRLP</sequence>
<dbReference type="InterPro" id="IPR001077">
    <property type="entry name" value="COMT_C"/>
</dbReference>
<reference evidence="6 7" key="1">
    <citation type="submission" date="2021-11" db="EMBL/GenBank/DDBJ databases">
        <title>Black yeast isolated from Biological Soil Crust.</title>
        <authorList>
            <person name="Kurbessoian T."/>
        </authorList>
    </citation>
    <scope>NUCLEOTIDE SEQUENCE [LARGE SCALE GENOMIC DNA]</scope>
    <source>
        <strain evidence="6 7">CCFEE 5522</strain>
    </source>
</reference>
<dbReference type="InterPro" id="IPR029063">
    <property type="entry name" value="SAM-dependent_MTases_sf"/>
</dbReference>
<keyword evidence="1" id="KW-0489">Methyltransferase</keyword>
<organism evidence="6 7">
    <name type="scientific">Oleoguttula mirabilis</name>
    <dbReference type="NCBI Taxonomy" id="1507867"/>
    <lineage>
        <taxon>Eukaryota</taxon>
        <taxon>Fungi</taxon>
        <taxon>Dikarya</taxon>
        <taxon>Ascomycota</taxon>
        <taxon>Pezizomycotina</taxon>
        <taxon>Dothideomycetes</taxon>
        <taxon>Dothideomycetidae</taxon>
        <taxon>Mycosphaerellales</taxon>
        <taxon>Teratosphaeriaceae</taxon>
        <taxon>Oleoguttula</taxon>
    </lineage>
</organism>
<evidence type="ECO:0000313" key="6">
    <source>
        <dbReference type="EMBL" id="KAK4541060.1"/>
    </source>
</evidence>
<dbReference type="EMBL" id="JAVFHQ010000057">
    <property type="protein sequence ID" value="KAK4541060.1"/>
    <property type="molecule type" value="Genomic_DNA"/>
</dbReference>
<gene>
    <name evidence="6" type="ORF">LTR36_008285</name>
</gene>
<dbReference type="PIRSF" id="PIRSF005739">
    <property type="entry name" value="O-mtase"/>
    <property type="match status" value="1"/>
</dbReference>
<evidence type="ECO:0000256" key="2">
    <source>
        <dbReference type="ARBA" id="ARBA00022679"/>
    </source>
</evidence>
<keyword evidence="2" id="KW-0808">Transferase</keyword>
<evidence type="ECO:0000313" key="7">
    <source>
        <dbReference type="Proteomes" id="UP001324427"/>
    </source>
</evidence>
<proteinExistence type="predicted"/>
<comment type="caution">
    <text evidence="6">The sequence shown here is derived from an EMBL/GenBank/DDBJ whole genome shotgun (WGS) entry which is preliminary data.</text>
</comment>
<accession>A0AAV9J7S6</accession>
<evidence type="ECO:0000256" key="3">
    <source>
        <dbReference type="ARBA" id="ARBA00022691"/>
    </source>
</evidence>
<dbReference type="Pfam" id="PF00891">
    <property type="entry name" value="Methyltransf_2"/>
    <property type="match status" value="1"/>
</dbReference>
<dbReference type="AlphaFoldDB" id="A0AAV9J7S6"/>
<dbReference type="PANTHER" id="PTHR43712">
    <property type="entry name" value="PUTATIVE (AFU_ORTHOLOGUE AFUA_4G14580)-RELATED"/>
    <property type="match status" value="1"/>
</dbReference>
<dbReference type="PANTHER" id="PTHR43712:SF11">
    <property type="entry name" value="O-METHYLTRANSFERASE (AFU_ORTHOLOGUE AFUA_2G17820)-RELATED"/>
    <property type="match status" value="1"/>
</dbReference>
<dbReference type="PROSITE" id="PS51683">
    <property type="entry name" value="SAM_OMT_II"/>
    <property type="match status" value="1"/>
</dbReference>
<evidence type="ECO:0000256" key="4">
    <source>
        <dbReference type="PIRSR" id="PIRSR005739-1"/>
    </source>
</evidence>
<dbReference type="SUPFAM" id="SSF53335">
    <property type="entry name" value="S-adenosyl-L-methionine-dependent methyltransferases"/>
    <property type="match status" value="1"/>
</dbReference>
<dbReference type="GO" id="GO:0032259">
    <property type="term" value="P:methylation"/>
    <property type="evidence" value="ECO:0007669"/>
    <property type="project" value="UniProtKB-KW"/>
</dbReference>
<feature type="active site" description="Proton acceptor" evidence="4">
    <location>
        <position position="301"/>
    </location>
</feature>
<dbReference type="SUPFAM" id="SSF46785">
    <property type="entry name" value="Winged helix' DNA-binding domain"/>
    <property type="match status" value="1"/>
</dbReference>
<dbReference type="Gene3D" id="1.10.10.10">
    <property type="entry name" value="Winged helix-like DNA-binding domain superfamily/Winged helix DNA-binding domain"/>
    <property type="match status" value="1"/>
</dbReference>
<evidence type="ECO:0000259" key="5">
    <source>
        <dbReference type="Pfam" id="PF00891"/>
    </source>
</evidence>
<feature type="domain" description="O-methyltransferase C-terminal" evidence="5">
    <location>
        <begin position="164"/>
        <end position="368"/>
    </location>
</feature>
<dbReference type="InterPro" id="IPR016461">
    <property type="entry name" value="COMT-like"/>
</dbReference>
<keyword evidence="3" id="KW-0949">S-adenosyl-L-methionine</keyword>
<protein>
    <recommendedName>
        <fullName evidence="5">O-methyltransferase C-terminal domain-containing protein</fullName>
    </recommendedName>
</protein>
<dbReference type="InterPro" id="IPR036390">
    <property type="entry name" value="WH_DNA-bd_sf"/>
</dbReference>
<dbReference type="InterPro" id="IPR036388">
    <property type="entry name" value="WH-like_DNA-bd_sf"/>
</dbReference>
<dbReference type="Gene3D" id="3.40.50.150">
    <property type="entry name" value="Vaccinia Virus protein VP39"/>
    <property type="match status" value="1"/>
</dbReference>
<keyword evidence="7" id="KW-1185">Reference proteome</keyword>
<evidence type="ECO:0000256" key="1">
    <source>
        <dbReference type="ARBA" id="ARBA00022603"/>
    </source>
</evidence>